<evidence type="ECO:0000313" key="2">
    <source>
        <dbReference type="Proteomes" id="UP000245626"/>
    </source>
</evidence>
<dbReference type="Proteomes" id="UP000245626">
    <property type="component" value="Unassembled WGS sequence"/>
</dbReference>
<protein>
    <submittedName>
        <fullName evidence="1">Uncharacterized protein</fullName>
    </submittedName>
</protein>
<reference evidence="1 2" key="1">
    <citation type="journal article" date="2018" name="Mol. Biol. Evol.">
        <title>Broad Genomic Sampling Reveals a Smut Pathogenic Ancestry of the Fungal Clade Ustilaginomycotina.</title>
        <authorList>
            <person name="Kijpornyongpan T."/>
            <person name="Mondo S.J."/>
            <person name="Barry K."/>
            <person name="Sandor L."/>
            <person name="Lee J."/>
            <person name="Lipzen A."/>
            <person name="Pangilinan J."/>
            <person name="LaButti K."/>
            <person name="Hainaut M."/>
            <person name="Henrissat B."/>
            <person name="Grigoriev I.V."/>
            <person name="Spatafora J.W."/>
            <person name="Aime M.C."/>
        </authorList>
    </citation>
    <scope>NUCLEOTIDE SEQUENCE [LARGE SCALE GENOMIC DNA]</scope>
    <source>
        <strain evidence="1 2">SA 807</strain>
    </source>
</reference>
<organism evidence="1 2">
    <name type="scientific">Violaceomyces palustris</name>
    <dbReference type="NCBI Taxonomy" id="1673888"/>
    <lineage>
        <taxon>Eukaryota</taxon>
        <taxon>Fungi</taxon>
        <taxon>Dikarya</taxon>
        <taxon>Basidiomycota</taxon>
        <taxon>Ustilaginomycotina</taxon>
        <taxon>Ustilaginomycetes</taxon>
        <taxon>Violaceomycetales</taxon>
        <taxon>Violaceomycetaceae</taxon>
        <taxon>Violaceomyces</taxon>
    </lineage>
</organism>
<gene>
    <name evidence="1" type="ORF">IE53DRAFT_124432</name>
</gene>
<evidence type="ECO:0000313" key="1">
    <source>
        <dbReference type="EMBL" id="PWN49849.1"/>
    </source>
</evidence>
<proteinExistence type="predicted"/>
<name>A0ACD0NVK3_9BASI</name>
<keyword evidence="2" id="KW-1185">Reference proteome</keyword>
<sequence length="946" mass="106406">MKDFPDCILLTRVGGFYESYFDQAPELASMLGIKLASRRWASRDVPMAGFPLVQLEKYLKVLVEDNRRLVAICEEYRTVPATLNESIEITRRVSRVVSAGTLIDEKFLDPFNNNFILSISRVTDHSASDDSDQSLKHTYGLAWLDLGTADFNTARCTDLRSLRDEIARINPRELVLEPGLFSACTGPDSPETSPSRVNGLDSEIIWEAIDRSRTSISTFPVQRDPVESTYRTKDHSRWSSLAEANAVQRLLSYLRTRLLDHAPDMEQLASSVPKKGLGQEMMQIDAHTLAALEIRESSRDGGVRGSLFSVLRRTVTRGGSRLLQQWLAGPSTSLSIIRARHSFVDLFLHRPFLREDMRVSMRKRAGDISRVIQRILTKRNNEQDLLEVRDFISTCEEIQSLLKSELESVPKGEAFDVEESHSHLRALLERFIPLKELREHLGEAIDERVIEKRLRDQEAVDSQVEEEASTALEVATRAAAQDETSLKKGRRLKRSNDQTSPLLWGDDFEHLIRPSISKPLQAMTKELARLRREALKLEIQFKEDHGDHVSLRAMLGQGFVVHARGRPANETGKGLSMAGKNKSSHTYYSERWTLLGTRISQLMRDMKEKESVELEQLRRKVTGEVASLRRNSQLLDQLDVLSGFAQAAQEYSLVRPHLDNGTSFLVKGGRHISVEMGLLEKQRLFTKNDLHLHEGSRLHVITGPNMGGKSTFLRQNAVMAILAQSGSFVPADSAHLGIVDRIFSRIGAKDDLFRDRSTFMVEMMETAEILRRATEKSLVIADEIGRGTATHVGLSIAFATLHELYFTNRCRTLFATHLHELADMMGHQQLPAQERGKFEAVDFFCTDVVDEVGGIVTYSHRIRPGVNRDSHGMKVAQLADMPFRAVQVASATLDWLQSRPSKETVNKDATQATTFSALDLEAFKRATEVFSSGCVVEGHDSAVSHL</sequence>
<accession>A0ACD0NVK3</accession>
<dbReference type="EMBL" id="KZ819999">
    <property type="protein sequence ID" value="PWN49849.1"/>
    <property type="molecule type" value="Genomic_DNA"/>
</dbReference>